<dbReference type="EMBL" id="CDMZ01000163">
    <property type="protein sequence ID" value="CEM08114.1"/>
    <property type="molecule type" value="Genomic_DNA"/>
</dbReference>
<gene>
    <name evidence="2" type="ORF">Cvel_15485</name>
</gene>
<organism evidence="2">
    <name type="scientific">Chromera velia CCMP2878</name>
    <dbReference type="NCBI Taxonomy" id="1169474"/>
    <lineage>
        <taxon>Eukaryota</taxon>
        <taxon>Sar</taxon>
        <taxon>Alveolata</taxon>
        <taxon>Colpodellida</taxon>
        <taxon>Chromeraceae</taxon>
        <taxon>Chromera</taxon>
    </lineage>
</organism>
<evidence type="ECO:0000256" key="1">
    <source>
        <dbReference type="SAM" id="MobiDB-lite"/>
    </source>
</evidence>
<evidence type="ECO:0000313" key="2">
    <source>
        <dbReference type="EMBL" id="CEM08114.1"/>
    </source>
</evidence>
<feature type="compositionally biased region" description="Low complexity" evidence="1">
    <location>
        <begin position="277"/>
        <end position="292"/>
    </location>
</feature>
<accession>A0A0G4F826</accession>
<name>A0A0G4F826_9ALVE</name>
<protein>
    <submittedName>
        <fullName evidence="2">Uncharacterized protein</fullName>
    </submittedName>
</protein>
<feature type="region of interest" description="Disordered" evidence="1">
    <location>
        <begin position="1"/>
        <end position="244"/>
    </location>
</feature>
<proteinExistence type="predicted"/>
<dbReference type="AlphaFoldDB" id="A0A0G4F826"/>
<reference evidence="2" key="1">
    <citation type="submission" date="2014-11" db="EMBL/GenBank/DDBJ databases">
        <authorList>
            <person name="Otto D Thomas"/>
            <person name="Naeem Raeece"/>
        </authorList>
    </citation>
    <scope>NUCLEOTIDE SEQUENCE</scope>
</reference>
<feature type="region of interest" description="Disordered" evidence="1">
    <location>
        <begin position="277"/>
        <end position="353"/>
    </location>
</feature>
<sequence>MKRYGPCEYERRNPVRGSQGDPWDYSADDTYQQRSPHRGGRVTIPDPPLYFGRTPLPNQRIPLEVIPPPPAPPKNFKSPPKKLPSNSLYDAPPYSKSQDSSPPNYPNPDRGHRTSRDGVPQVPELRPDAQRLGNRCAYISDLPNKATFPPYRPSTSPPQQTTAVSPFSFRPTARSPTPNPEPQRGQRTRSPPRDEPKTILKSPSGARSPSPKHNVRFPSPASPRHSPPRGPFPQPRGGWMTEEDWYAAMARPRTANFRASPPRPPSPVPYAAAVPMTAAPARESPEARAVPASDPFGLRERPTSPSNIAPARRASPPTRYAPPVQSAPSPRPRGALPSQAAGARGTARKSSSPFQIALNVRNGALTLERY</sequence>
<dbReference type="VEuPathDB" id="CryptoDB:Cvel_15485"/>